<dbReference type="EMBL" id="CP051774">
    <property type="protein sequence ID" value="QJE96449.1"/>
    <property type="molecule type" value="Genomic_DNA"/>
</dbReference>
<dbReference type="AlphaFoldDB" id="A0A858RJ55"/>
<gene>
    <name evidence="1" type="ORF">HHL09_11865</name>
</gene>
<dbReference type="Proteomes" id="UP000501812">
    <property type="component" value="Chromosome"/>
</dbReference>
<dbReference type="PANTHER" id="PTHR41291:SF1">
    <property type="entry name" value="DNA ALKYLATION REPAIR PROTEIN"/>
    <property type="match status" value="1"/>
</dbReference>
<dbReference type="InterPro" id="IPR014825">
    <property type="entry name" value="DNA_alkylation"/>
</dbReference>
<dbReference type="KEGG" id="luo:HHL09_11865"/>
<dbReference type="PANTHER" id="PTHR41291">
    <property type="entry name" value="DNA ALKYLATION REPAIR PROTEIN"/>
    <property type="match status" value="1"/>
</dbReference>
<dbReference type="CDD" id="cd06561">
    <property type="entry name" value="AlkD_like"/>
    <property type="match status" value="1"/>
</dbReference>
<dbReference type="RefSeq" id="WP_169454850.1">
    <property type="nucleotide sequence ID" value="NZ_CP051774.1"/>
</dbReference>
<sequence>MPSTAADILAELQPLGSESYKRTMMKNHGVKEPFFGVKIGDLKKIQKRLKKDYQLALDLYATGNYDAMYLAGLIADDARMSKADLNLWVEHAYAASLPGATVAWVAAGSPHGHELALEWIDSAKPLTAAAGWSVLSSLVALREDADLDLAELGRLLQRVKKEIHQAPDAVRYAMNNFVICLGGYVAPLTELAIRTGEEIGPVSADLGNNRCEVFSSPDYIRKMQDKGVIGKKRKTVKY</sequence>
<accession>A0A858RJ55</accession>
<keyword evidence="2" id="KW-1185">Reference proteome</keyword>
<reference evidence="1 2" key="1">
    <citation type="submission" date="2020-04" db="EMBL/GenBank/DDBJ databases">
        <title>Luteolibacter sp. G-1-1-1 isolated from soil.</title>
        <authorList>
            <person name="Dahal R.H."/>
        </authorList>
    </citation>
    <scope>NUCLEOTIDE SEQUENCE [LARGE SCALE GENOMIC DNA]</scope>
    <source>
        <strain evidence="1 2">G-1-1-1</strain>
    </source>
</reference>
<dbReference type="SUPFAM" id="SSF48371">
    <property type="entry name" value="ARM repeat"/>
    <property type="match status" value="1"/>
</dbReference>
<dbReference type="Gene3D" id="1.25.10.90">
    <property type="match status" value="1"/>
</dbReference>
<dbReference type="Pfam" id="PF08713">
    <property type="entry name" value="DNA_alkylation"/>
    <property type="match status" value="1"/>
</dbReference>
<evidence type="ECO:0000313" key="2">
    <source>
        <dbReference type="Proteomes" id="UP000501812"/>
    </source>
</evidence>
<organism evidence="1 2">
    <name type="scientific">Luteolibacter luteus</name>
    <dbReference type="NCBI Taxonomy" id="2728835"/>
    <lineage>
        <taxon>Bacteria</taxon>
        <taxon>Pseudomonadati</taxon>
        <taxon>Verrucomicrobiota</taxon>
        <taxon>Verrucomicrobiia</taxon>
        <taxon>Verrucomicrobiales</taxon>
        <taxon>Verrucomicrobiaceae</taxon>
        <taxon>Luteolibacter</taxon>
    </lineage>
</organism>
<dbReference type="InterPro" id="IPR016024">
    <property type="entry name" value="ARM-type_fold"/>
</dbReference>
<evidence type="ECO:0000313" key="1">
    <source>
        <dbReference type="EMBL" id="QJE96449.1"/>
    </source>
</evidence>
<name>A0A858RJ55_9BACT</name>
<protein>
    <submittedName>
        <fullName evidence="1">DNA alkylation repair protein</fullName>
    </submittedName>
</protein>
<proteinExistence type="predicted"/>